<dbReference type="InterPro" id="IPR043504">
    <property type="entry name" value="Peptidase_S1_PA_chymotrypsin"/>
</dbReference>
<organism evidence="3 4">
    <name type="scientific">Parastrongyloides trichosuri</name>
    <name type="common">Possum-specific nematode worm</name>
    <dbReference type="NCBI Taxonomy" id="131310"/>
    <lineage>
        <taxon>Eukaryota</taxon>
        <taxon>Metazoa</taxon>
        <taxon>Ecdysozoa</taxon>
        <taxon>Nematoda</taxon>
        <taxon>Chromadorea</taxon>
        <taxon>Rhabditida</taxon>
        <taxon>Tylenchina</taxon>
        <taxon>Panagrolaimomorpha</taxon>
        <taxon>Strongyloidoidea</taxon>
        <taxon>Strongyloididae</taxon>
        <taxon>Parastrongyloides</taxon>
    </lineage>
</organism>
<dbReference type="InterPro" id="IPR001254">
    <property type="entry name" value="Trypsin_dom"/>
</dbReference>
<proteinExistence type="predicted"/>
<evidence type="ECO:0000256" key="1">
    <source>
        <dbReference type="ARBA" id="ARBA00023157"/>
    </source>
</evidence>
<dbReference type="InterPro" id="IPR018114">
    <property type="entry name" value="TRYPSIN_HIS"/>
</dbReference>
<dbReference type="GO" id="GO:0006508">
    <property type="term" value="P:proteolysis"/>
    <property type="evidence" value="ECO:0007669"/>
    <property type="project" value="InterPro"/>
</dbReference>
<dbReference type="AlphaFoldDB" id="A0A0N4Z630"/>
<dbReference type="InterPro" id="IPR009003">
    <property type="entry name" value="Peptidase_S1_PA"/>
</dbReference>
<evidence type="ECO:0000259" key="2">
    <source>
        <dbReference type="PROSITE" id="PS50240"/>
    </source>
</evidence>
<protein>
    <submittedName>
        <fullName evidence="4">Peptidase S1 domain-containing protein</fullName>
    </submittedName>
</protein>
<sequence>MVNTILMILLIYGVFLIDGIHYGKTVIRSLPDSTVVLIIKTNNDEVGYCGGNLLSDNLVITAAHCIYGINNFENINIVKGFDSLNFNINKQEGLENKVLWIEICHLYEKNFYSAVYDVALVGIEKINNFCDNFTIAPLPFNLSNGENFFNQHKNDCFITGHGKTEMNVLSGRSKGIIFNRRLYYKNVSNSLDYISYYDNLSLSKEKFNEGDSGNGLYCLTDNKFYLLGIASGCYYSINGDTIDINTFAVLTSPTIKSFILNKIKNKKNLLEIEGKCQNNSINKLYHFLSN</sequence>
<evidence type="ECO:0000313" key="3">
    <source>
        <dbReference type="Proteomes" id="UP000038045"/>
    </source>
</evidence>
<dbReference type="PROSITE" id="PS00134">
    <property type="entry name" value="TRYPSIN_HIS"/>
    <property type="match status" value="1"/>
</dbReference>
<keyword evidence="1" id="KW-1015">Disulfide bond</keyword>
<dbReference type="WBParaSite" id="PTRK_0000257300.1">
    <property type="protein sequence ID" value="PTRK_0000257300.1"/>
    <property type="gene ID" value="PTRK_0000257300"/>
</dbReference>
<name>A0A0N4Z630_PARTI</name>
<dbReference type="STRING" id="131310.A0A0N4Z630"/>
<evidence type="ECO:0000313" key="4">
    <source>
        <dbReference type="WBParaSite" id="PTRK_0000257300.1"/>
    </source>
</evidence>
<accession>A0A0N4Z630</accession>
<feature type="domain" description="Peptidase S1" evidence="2">
    <location>
        <begin position="16"/>
        <end position="264"/>
    </location>
</feature>
<dbReference type="Gene3D" id="2.40.10.10">
    <property type="entry name" value="Trypsin-like serine proteases"/>
    <property type="match status" value="1"/>
</dbReference>
<dbReference type="SUPFAM" id="SSF50494">
    <property type="entry name" value="Trypsin-like serine proteases"/>
    <property type="match status" value="1"/>
</dbReference>
<dbReference type="PROSITE" id="PS50240">
    <property type="entry name" value="TRYPSIN_DOM"/>
    <property type="match status" value="1"/>
</dbReference>
<dbReference type="Proteomes" id="UP000038045">
    <property type="component" value="Unplaced"/>
</dbReference>
<dbReference type="Pfam" id="PF00089">
    <property type="entry name" value="Trypsin"/>
    <property type="match status" value="1"/>
</dbReference>
<dbReference type="PANTHER" id="PTHR24253">
    <property type="entry name" value="TRANSMEMBRANE PROTEASE SERINE"/>
    <property type="match status" value="1"/>
</dbReference>
<dbReference type="PANTHER" id="PTHR24253:SF176">
    <property type="entry name" value="CORIN, ISOFORM B"/>
    <property type="match status" value="1"/>
</dbReference>
<keyword evidence="3" id="KW-1185">Reference proteome</keyword>
<dbReference type="GO" id="GO:0004252">
    <property type="term" value="F:serine-type endopeptidase activity"/>
    <property type="evidence" value="ECO:0007669"/>
    <property type="project" value="InterPro"/>
</dbReference>
<reference evidence="4" key="1">
    <citation type="submission" date="2017-02" db="UniProtKB">
        <authorList>
            <consortium name="WormBaseParasite"/>
        </authorList>
    </citation>
    <scope>IDENTIFICATION</scope>
</reference>